<feature type="compositionally biased region" description="Acidic residues" evidence="1">
    <location>
        <begin position="315"/>
        <end position="325"/>
    </location>
</feature>
<feature type="compositionally biased region" description="Basic and acidic residues" evidence="1">
    <location>
        <begin position="1530"/>
        <end position="1545"/>
    </location>
</feature>
<dbReference type="EMBL" id="JARJLG010000167">
    <property type="protein sequence ID" value="KAJ7733546.1"/>
    <property type="molecule type" value="Genomic_DNA"/>
</dbReference>
<sequence>MSPPSFYRAPPNLPVARASFPKPTAIPKAPIVNPYEKFTQPQFDTWIGDITGALRDALGYRAEALSKPKAKAKTQWHIPEARDSDAPDAPSEEADAEPDDSFAEVRARRVTAGNAKGKGRDPREGPGLGQGDRGAPIEIDLASEGEEEEEGDGEEYEWDEDDEEVGTSDEEEEEEENALRNGESSAHAHARYKKYAERREDDGEEEDEGDSPDVIEVISDDEVDHEWRANGLAPQDGQDSGEEYSDQEDANPTSLLVGSQKVVHANEYSDDGEETGSESEDEAARDSSPPQATHLNFDPDWPRYALDGVRPIFAEEADNELDEDVGSSPPRQQRGEPEVIILDSDEEDEDAEDAEEGAVQQDEELFGSEEAETEEDRARPQFSIPRDEQDEHDEDVLPGSSPILSSPIEPEHSFLPDNHNHEVFDVDEFEEEDVDIDDANNDPKPFDWDHPPAFARGAVASGPGHLATAVEDDVPESDGYPPAEVFGTSDLLPMFQSQPQTQSEAEILQFDDDLAAPFSGDFTYGYLVTEAGENGLARDNLENFDVYTVSRSSSVEPHHFTVEESFTDYEPEERGMSIDVVTVDGALDREALDIPESIAGSVEGDVDKQAAELNDNGFPRAPEAQDSVPLFEEVDTPEVPIDPSLAEEVEGEVRSVPQIAVEQNGDDGSPLHSIPMPVLADPTVHDPFAQPPSTPPRLPMVLTLPDSPFLISPVGTPSGQPMPVSLPVPASLLKAMHMRQESSLFTPGSENPSTAATPPAQPGTESGATPNTPTVEVDDTEDTTDNQAIPDASTQLTVVNEEDAEESLEPAKDETMVDISSDNVDDGMEQKDPAIVMLEESQESDVDISAAELPQATPIGEVSASEENGTTEEVTAEAVLPRDTETSVAPEVGEVVLPSDSEQVVNPTVPHEEDQETNTSSGVPSGSSPMKLTLAPSTTRILAADPYPYSLSTPGELPDPMEQEETTVSPSTADKDSEEKTEGDDATSAATSQDNDPTDVDEMELELQYPSEADVKAVDENEDVDGQVEGTSSVSAAEDVFEGEESETDADGDEDPDYEDTTSASSVVGDEVETEQPAADENTDKELPEAASVACEDGTMERVAGESIDVDQEPVAGAALKEETAPVMEEKPPVENVDVFEPIQEADEKIVEDVAAAAGVGPPEEPAEIGPVKDSSVAETKADVVEVSSPVDTAAPSEPPSQSAQESIQAPEVEPVAVRNTAERPVEAESSPTDSSLKRKRGHSPKETPSTSSNLGKVAESRLSRRYTPKRNGKGKAKEEDVDDDVSSTSSANSAARMLDPGSTASSRASSVVSARSANLSTMADSSPSLLPRVNSIIKAARPPPKLPPAQKHPPAPPAPPPPPPMMHAHSHHRAVHHHHPPPLTRQPTRPPPLQRTPSRASIKEESPTPSTSSAQMPAPPRRATPAANSPVTRSNCRYHRISLPEDDTDPGGRRVCFLVPGCSLGDKGLMDEENIKDEGFASGDDSDRMLKDLDALHFNSYLIGTLRQLVGVDLLREQEVYYLPREGEEPKLRKPRKREREPSKLRISSGGSFASEGSVRSPGVRSPASSRPPNSAAGSSSTASVSATARRRKRSESPRAWGESQAGDGETTDDESPNAKRIRAAEAEGVAAAAAGSPLRTRRSRRIDREAAEYKPEPEALEGADESSEEGDSKGRKKRKANGTGRGVKRGRQSEAVSAQEGGEDRKTKKVKTESI</sequence>
<feature type="compositionally biased region" description="Pro residues" evidence="1">
    <location>
        <begin position="1342"/>
        <end position="1366"/>
    </location>
</feature>
<comment type="caution">
    <text evidence="2">The sequence shown here is derived from an EMBL/GenBank/DDBJ whole genome shotgun (WGS) entry which is preliminary data.</text>
</comment>
<gene>
    <name evidence="2" type="ORF">DFH07DRAFT_967935</name>
</gene>
<feature type="compositionally biased region" description="Acidic residues" evidence="1">
    <location>
        <begin position="141"/>
        <end position="176"/>
    </location>
</feature>
<feature type="compositionally biased region" description="Polar residues" evidence="1">
    <location>
        <begin position="744"/>
        <end position="756"/>
    </location>
</feature>
<feature type="compositionally biased region" description="Acidic residues" evidence="1">
    <location>
        <begin position="239"/>
        <end position="249"/>
    </location>
</feature>
<protein>
    <submittedName>
        <fullName evidence="2">Uncharacterized protein</fullName>
    </submittedName>
</protein>
<feature type="region of interest" description="Disordered" evidence="1">
    <location>
        <begin position="1"/>
        <end position="22"/>
    </location>
</feature>
<feature type="compositionally biased region" description="Basic residues" evidence="1">
    <location>
        <begin position="1264"/>
        <end position="1275"/>
    </location>
</feature>
<feature type="compositionally biased region" description="Basic residues" evidence="1">
    <location>
        <begin position="1369"/>
        <end position="1381"/>
    </location>
</feature>
<feature type="compositionally biased region" description="Basic residues" evidence="1">
    <location>
        <begin position="1676"/>
        <end position="1692"/>
    </location>
</feature>
<evidence type="ECO:0000256" key="1">
    <source>
        <dbReference type="SAM" id="MobiDB-lite"/>
    </source>
</evidence>
<feature type="compositionally biased region" description="Polar residues" evidence="1">
    <location>
        <begin position="917"/>
        <end position="940"/>
    </location>
</feature>
<feature type="compositionally biased region" description="Acidic residues" evidence="1">
    <location>
        <begin position="343"/>
        <end position="375"/>
    </location>
</feature>
<feature type="compositionally biased region" description="Acidic residues" evidence="1">
    <location>
        <begin position="1660"/>
        <end position="1671"/>
    </location>
</feature>
<feature type="compositionally biased region" description="Low complexity" evidence="1">
    <location>
        <begin position="1194"/>
        <end position="1212"/>
    </location>
</feature>
<dbReference type="Proteomes" id="UP001215280">
    <property type="component" value="Unassembled WGS sequence"/>
</dbReference>
<feature type="region of interest" description="Disordered" evidence="1">
    <location>
        <begin position="66"/>
        <end position="419"/>
    </location>
</feature>
<feature type="compositionally biased region" description="Pro residues" evidence="1">
    <location>
        <begin position="1382"/>
        <end position="1395"/>
    </location>
</feature>
<accession>A0AAD7MWD5</accession>
<feature type="compositionally biased region" description="Polar residues" evidence="1">
    <location>
        <begin position="763"/>
        <end position="773"/>
    </location>
</feature>
<proteinExistence type="predicted"/>
<feature type="compositionally biased region" description="Low complexity" evidence="1">
    <location>
        <begin position="1158"/>
        <end position="1172"/>
    </location>
</feature>
<feature type="compositionally biased region" description="Acidic residues" evidence="1">
    <location>
        <begin position="90"/>
        <end position="102"/>
    </location>
</feature>
<name>A0AAD7MWD5_9AGAR</name>
<feature type="compositionally biased region" description="Low complexity" evidence="1">
    <location>
        <begin position="1567"/>
        <end position="1589"/>
    </location>
</feature>
<evidence type="ECO:0000313" key="3">
    <source>
        <dbReference type="Proteomes" id="UP001215280"/>
    </source>
</evidence>
<feature type="region of interest" description="Disordered" evidence="1">
    <location>
        <begin position="853"/>
        <end position="1091"/>
    </location>
</feature>
<feature type="compositionally biased region" description="Acidic residues" evidence="1">
    <location>
        <begin position="268"/>
        <end position="283"/>
    </location>
</feature>
<feature type="compositionally biased region" description="Low complexity" evidence="1">
    <location>
        <begin position="1305"/>
        <end position="1318"/>
    </location>
</feature>
<reference evidence="2" key="1">
    <citation type="submission" date="2023-03" db="EMBL/GenBank/DDBJ databases">
        <title>Massive genome expansion in bonnet fungi (Mycena s.s.) driven by repeated elements and novel gene families across ecological guilds.</title>
        <authorList>
            <consortium name="Lawrence Berkeley National Laboratory"/>
            <person name="Harder C.B."/>
            <person name="Miyauchi S."/>
            <person name="Viragh M."/>
            <person name="Kuo A."/>
            <person name="Thoen E."/>
            <person name="Andreopoulos B."/>
            <person name="Lu D."/>
            <person name="Skrede I."/>
            <person name="Drula E."/>
            <person name="Henrissat B."/>
            <person name="Morin E."/>
            <person name="Kohler A."/>
            <person name="Barry K."/>
            <person name="LaButti K."/>
            <person name="Morin E."/>
            <person name="Salamov A."/>
            <person name="Lipzen A."/>
            <person name="Mereny Z."/>
            <person name="Hegedus B."/>
            <person name="Baldrian P."/>
            <person name="Stursova M."/>
            <person name="Weitz H."/>
            <person name="Taylor A."/>
            <person name="Grigoriev I.V."/>
            <person name="Nagy L.G."/>
            <person name="Martin F."/>
            <person name="Kauserud H."/>
        </authorList>
    </citation>
    <scope>NUCLEOTIDE SEQUENCE</scope>
    <source>
        <strain evidence="2">CBHHK188m</strain>
    </source>
</reference>
<keyword evidence="3" id="KW-1185">Reference proteome</keyword>
<feature type="compositionally biased region" description="Acidic residues" evidence="1">
    <location>
        <begin position="1039"/>
        <end position="1060"/>
    </location>
</feature>
<feature type="region of interest" description="Disordered" evidence="1">
    <location>
        <begin position="1158"/>
        <end position="1436"/>
    </location>
</feature>
<feature type="compositionally biased region" description="Low complexity" evidence="1">
    <location>
        <begin position="1628"/>
        <end position="1637"/>
    </location>
</feature>
<feature type="compositionally biased region" description="Low complexity" evidence="1">
    <location>
        <begin position="397"/>
        <end position="408"/>
    </location>
</feature>
<feature type="region of interest" description="Disordered" evidence="1">
    <location>
        <begin position="744"/>
        <end position="828"/>
    </location>
</feature>
<feature type="compositionally biased region" description="Polar residues" evidence="1">
    <location>
        <begin position="1319"/>
        <end position="1329"/>
    </location>
</feature>
<feature type="compositionally biased region" description="Basic and acidic residues" evidence="1">
    <location>
        <begin position="409"/>
        <end position="419"/>
    </location>
</feature>
<feature type="compositionally biased region" description="Low complexity" evidence="1">
    <location>
        <begin position="1287"/>
        <end position="1296"/>
    </location>
</feature>
<feature type="region of interest" description="Disordered" evidence="1">
    <location>
        <begin position="1530"/>
        <end position="1717"/>
    </location>
</feature>
<feature type="compositionally biased region" description="Basic and acidic residues" evidence="1">
    <location>
        <begin position="1648"/>
        <end position="1659"/>
    </location>
</feature>
<evidence type="ECO:0000313" key="2">
    <source>
        <dbReference type="EMBL" id="KAJ7733546.1"/>
    </source>
</evidence>
<feature type="compositionally biased region" description="Acidic residues" evidence="1">
    <location>
        <begin position="996"/>
        <end position="1005"/>
    </location>
</feature>
<feature type="region of interest" description="Disordered" evidence="1">
    <location>
        <begin position="436"/>
        <end position="460"/>
    </location>
</feature>
<feature type="compositionally biased region" description="Acidic residues" evidence="1">
    <location>
        <begin position="202"/>
        <end position="224"/>
    </location>
</feature>
<feature type="compositionally biased region" description="Basic and acidic residues" evidence="1">
    <location>
        <begin position="1704"/>
        <end position="1717"/>
    </location>
</feature>
<organism evidence="2 3">
    <name type="scientific">Mycena maculata</name>
    <dbReference type="NCBI Taxonomy" id="230809"/>
    <lineage>
        <taxon>Eukaryota</taxon>
        <taxon>Fungi</taxon>
        <taxon>Dikarya</taxon>
        <taxon>Basidiomycota</taxon>
        <taxon>Agaricomycotina</taxon>
        <taxon>Agaricomycetes</taxon>
        <taxon>Agaricomycetidae</taxon>
        <taxon>Agaricales</taxon>
        <taxon>Marasmiineae</taxon>
        <taxon>Mycenaceae</taxon>
        <taxon>Mycena</taxon>
    </lineage>
</organism>